<dbReference type="CDD" id="cd24067">
    <property type="entry name" value="ASKHA_NBD_ROK_BsFRK-like"/>
    <property type="match status" value="1"/>
</dbReference>
<protein>
    <recommendedName>
        <fullName evidence="5">fructokinase</fullName>
        <ecNumber evidence="5">2.7.1.4</ecNumber>
    </recommendedName>
</protein>
<keyword evidence="4" id="KW-0460">Magnesium</keyword>
<keyword evidence="7" id="KW-0808">Transferase</keyword>
<keyword evidence="7" id="KW-0418">Kinase</keyword>
<dbReference type="EC" id="2.7.1.4" evidence="5"/>
<dbReference type="PROSITE" id="PS01125">
    <property type="entry name" value="ROK"/>
    <property type="match status" value="1"/>
</dbReference>
<proteinExistence type="predicted"/>
<gene>
    <name evidence="7" type="primary">gmuE</name>
    <name evidence="7" type="ORF">PbB2_03026</name>
</gene>
<name>A0A2P2EE56_9PROT</name>
<dbReference type="Gene3D" id="3.30.420.40">
    <property type="match status" value="2"/>
</dbReference>
<evidence type="ECO:0000313" key="8">
    <source>
        <dbReference type="Proteomes" id="UP000245086"/>
    </source>
</evidence>
<evidence type="ECO:0000256" key="3">
    <source>
        <dbReference type="ARBA" id="ARBA00022833"/>
    </source>
</evidence>
<reference evidence="7 8" key="1">
    <citation type="journal article" date="2018" name="Genome Announc.">
        <title>Draft Genome Sequence of "Candidatus Phycosocius bacilliformis," an Alphaproteobacterial Ectosymbiont of the Hydrocarbon-Producing Green Alga Botryococcus braunii.</title>
        <authorList>
            <person name="Tanabe Y."/>
            <person name="Yamaguchi H."/>
            <person name="Watanabe M.M."/>
        </authorList>
    </citation>
    <scope>NUCLEOTIDE SEQUENCE [LARGE SCALE GENOMIC DNA]</scope>
    <source>
        <strain evidence="7 8">BOTRYCO-2</strain>
    </source>
</reference>
<organism evidence="7 8">
    <name type="scientific">Candidatus Phycosocius bacilliformis</name>
    <dbReference type="NCBI Taxonomy" id="1445552"/>
    <lineage>
        <taxon>Bacteria</taxon>
        <taxon>Pseudomonadati</taxon>
        <taxon>Pseudomonadota</taxon>
        <taxon>Alphaproteobacteria</taxon>
        <taxon>Caulobacterales</taxon>
        <taxon>Caulobacterales incertae sedis</taxon>
        <taxon>Candidatus Phycosocius</taxon>
    </lineage>
</organism>
<comment type="catalytic activity">
    <reaction evidence="6">
        <text>D-fructose + ATP = D-fructose 6-phosphate + ADP + H(+)</text>
        <dbReference type="Rhea" id="RHEA:16125"/>
        <dbReference type="ChEBI" id="CHEBI:15378"/>
        <dbReference type="ChEBI" id="CHEBI:30616"/>
        <dbReference type="ChEBI" id="CHEBI:37721"/>
        <dbReference type="ChEBI" id="CHEBI:61527"/>
        <dbReference type="ChEBI" id="CHEBI:456216"/>
        <dbReference type="EC" id="2.7.1.4"/>
    </reaction>
</comment>
<dbReference type="GO" id="GO:0046872">
    <property type="term" value="F:metal ion binding"/>
    <property type="evidence" value="ECO:0007669"/>
    <property type="project" value="UniProtKB-KW"/>
</dbReference>
<dbReference type="InterPro" id="IPR043129">
    <property type="entry name" value="ATPase_NBD"/>
</dbReference>
<evidence type="ECO:0000256" key="4">
    <source>
        <dbReference type="ARBA" id="ARBA00022842"/>
    </source>
</evidence>
<comment type="cofactor">
    <cofactor evidence="1">
        <name>Mg(2+)</name>
        <dbReference type="ChEBI" id="CHEBI:18420"/>
    </cofactor>
</comment>
<dbReference type="RefSeq" id="WP_238165057.1">
    <property type="nucleotide sequence ID" value="NZ_BFBR01000012.1"/>
</dbReference>
<sequence length="295" mass="30346">MALFGGIDAGGTSWRCAVFDGKDSILARTAFPTTTPEETLGHAIAFFQAEAQAGRAVKRIGIACFGPLAVNPAHPRWGHILATTKPHWSGTDVAGMLARGTGCTIALETDVTAAAFAERAWGAGRGLDDIAYVTVGTGIGAGLLLGGKPVWGTMHPEAGHMRAPRHYDDLTFAGVCPFHGDCIEGLASAPALVARWGVQASDLPDDHPAWDIEAHYLAHLAANLVLTTAVKRVIFGGGVMARNGLVRRVADKAAALIGPYGTAAPGEGGFDVVGAGLGLDAGLLGALWLAENALV</sequence>
<dbReference type="InterPro" id="IPR049874">
    <property type="entry name" value="ROK_cs"/>
</dbReference>
<dbReference type="AlphaFoldDB" id="A0A2P2EE56"/>
<keyword evidence="2" id="KW-0479">Metal-binding</keyword>
<evidence type="ECO:0000256" key="5">
    <source>
        <dbReference type="ARBA" id="ARBA00038887"/>
    </source>
</evidence>
<evidence type="ECO:0000256" key="1">
    <source>
        <dbReference type="ARBA" id="ARBA00001946"/>
    </source>
</evidence>
<dbReference type="EMBL" id="BFBR01000012">
    <property type="protein sequence ID" value="GBF59331.1"/>
    <property type="molecule type" value="Genomic_DNA"/>
</dbReference>
<comment type="caution">
    <text evidence="7">The sequence shown here is derived from an EMBL/GenBank/DDBJ whole genome shotgun (WGS) entry which is preliminary data.</text>
</comment>
<dbReference type="SUPFAM" id="SSF53067">
    <property type="entry name" value="Actin-like ATPase domain"/>
    <property type="match status" value="1"/>
</dbReference>
<keyword evidence="3" id="KW-0862">Zinc</keyword>
<dbReference type="PANTHER" id="PTHR42742">
    <property type="entry name" value="TRANSCRIPTIONAL REPRESSOR MPRA"/>
    <property type="match status" value="1"/>
</dbReference>
<dbReference type="PANTHER" id="PTHR42742:SF3">
    <property type="entry name" value="FRUCTOKINASE"/>
    <property type="match status" value="1"/>
</dbReference>
<dbReference type="GO" id="GO:0008865">
    <property type="term" value="F:fructokinase activity"/>
    <property type="evidence" value="ECO:0007669"/>
    <property type="project" value="UniProtKB-EC"/>
</dbReference>
<evidence type="ECO:0000256" key="2">
    <source>
        <dbReference type="ARBA" id="ARBA00022723"/>
    </source>
</evidence>
<dbReference type="InterPro" id="IPR000600">
    <property type="entry name" value="ROK"/>
</dbReference>
<dbReference type="InterPro" id="IPR051804">
    <property type="entry name" value="Carb_Metab_Reg_Kinase/Isom"/>
</dbReference>
<evidence type="ECO:0000256" key="6">
    <source>
        <dbReference type="ARBA" id="ARBA00048451"/>
    </source>
</evidence>
<accession>A0A2P2EE56</accession>
<evidence type="ECO:0000313" key="7">
    <source>
        <dbReference type="EMBL" id="GBF59331.1"/>
    </source>
</evidence>
<dbReference type="Pfam" id="PF00480">
    <property type="entry name" value="ROK"/>
    <property type="match status" value="1"/>
</dbReference>
<dbReference type="Proteomes" id="UP000245086">
    <property type="component" value="Unassembled WGS sequence"/>
</dbReference>
<keyword evidence="8" id="KW-1185">Reference proteome</keyword>